<proteinExistence type="predicted"/>
<feature type="region of interest" description="Disordered" evidence="1">
    <location>
        <begin position="1"/>
        <end position="24"/>
    </location>
</feature>
<organism evidence="2">
    <name type="scientific">hydrocarbon metagenome</name>
    <dbReference type="NCBI Taxonomy" id="938273"/>
    <lineage>
        <taxon>unclassified sequences</taxon>
        <taxon>metagenomes</taxon>
        <taxon>ecological metagenomes</taxon>
    </lineage>
</organism>
<accession>A0A0W8F7P2</accession>
<gene>
    <name evidence="2" type="ORF">ASZ90_013435</name>
</gene>
<reference evidence="2" key="1">
    <citation type="journal article" date="2015" name="Proc. Natl. Acad. Sci. U.S.A.">
        <title>Networks of energetic and metabolic interactions define dynamics in microbial communities.</title>
        <authorList>
            <person name="Embree M."/>
            <person name="Liu J.K."/>
            <person name="Al-Bassam M.M."/>
            <person name="Zengler K."/>
        </authorList>
    </citation>
    <scope>NUCLEOTIDE SEQUENCE</scope>
</reference>
<dbReference type="AlphaFoldDB" id="A0A0W8F7P2"/>
<sequence>MFEDEITNKSKREKPGRPSSSPEITIADDIMILVRSGYIVQKDPR</sequence>
<name>A0A0W8F7P2_9ZZZZ</name>
<protein>
    <submittedName>
        <fullName evidence="2">Uncharacterized protein</fullName>
    </submittedName>
</protein>
<comment type="caution">
    <text evidence="2">The sequence shown here is derived from an EMBL/GenBank/DDBJ whole genome shotgun (WGS) entry which is preliminary data.</text>
</comment>
<evidence type="ECO:0000313" key="2">
    <source>
        <dbReference type="EMBL" id="KUG16889.1"/>
    </source>
</evidence>
<feature type="compositionally biased region" description="Basic and acidic residues" evidence="1">
    <location>
        <begin position="1"/>
        <end position="16"/>
    </location>
</feature>
<dbReference type="EMBL" id="LNQE01001475">
    <property type="protein sequence ID" value="KUG16889.1"/>
    <property type="molecule type" value="Genomic_DNA"/>
</dbReference>
<evidence type="ECO:0000256" key="1">
    <source>
        <dbReference type="SAM" id="MobiDB-lite"/>
    </source>
</evidence>